<dbReference type="PANTHER" id="PTHR43156:SF2">
    <property type="entry name" value="STAGE II SPORULATION PROTEIN E"/>
    <property type="match status" value="1"/>
</dbReference>
<feature type="transmembrane region" description="Helical" evidence="2">
    <location>
        <begin position="49"/>
        <end position="78"/>
    </location>
</feature>
<dbReference type="InterPro" id="IPR036457">
    <property type="entry name" value="PPM-type-like_dom_sf"/>
</dbReference>
<dbReference type="GO" id="GO:0016791">
    <property type="term" value="F:phosphatase activity"/>
    <property type="evidence" value="ECO:0007669"/>
    <property type="project" value="TreeGrafter"/>
</dbReference>
<evidence type="ECO:0000313" key="5">
    <source>
        <dbReference type="Proteomes" id="UP000195755"/>
    </source>
</evidence>
<dbReference type="InterPro" id="IPR001932">
    <property type="entry name" value="PPM-type_phosphatase-like_dom"/>
</dbReference>
<dbReference type="FunFam" id="3.60.40.10:FF:000058">
    <property type="entry name" value="Stage II sporulation protein E"/>
    <property type="match status" value="1"/>
</dbReference>
<keyword evidence="2" id="KW-0812">Transmembrane</keyword>
<evidence type="ECO:0000259" key="3">
    <source>
        <dbReference type="SMART" id="SM00331"/>
    </source>
</evidence>
<dbReference type="Proteomes" id="UP000195755">
    <property type="component" value="Chromosome"/>
</dbReference>
<protein>
    <recommendedName>
        <fullName evidence="3">PPM-type phosphatase domain-containing protein</fullName>
    </recommendedName>
</protein>
<reference evidence="4 5" key="1">
    <citation type="submission" date="2017-06" db="EMBL/GenBank/DDBJ databases">
        <title>Streptomyces albireticuli Genome sequencing and assembly.</title>
        <authorList>
            <person name="Wang Y."/>
            <person name="Du B."/>
            <person name="Ding Y."/>
            <person name="Liu H."/>
            <person name="Hou Q."/>
            <person name="Liu K."/>
            <person name="Yao L."/>
            <person name="Wang C."/>
        </authorList>
    </citation>
    <scope>NUCLEOTIDE SEQUENCE [LARGE SCALE GENOMIC DNA]</scope>
    <source>
        <strain evidence="4 5">MDJK11</strain>
    </source>
</reference>
<evidence type="ECO:0000256" key="2">
    <source>
        <dbReference type="SAM" id="Phobius"/>
    </source>
</evidence>
<dbReference type="SUPFAM" id="SSF81606">
    <property type="entry name" value="PP2C-like"/>
    <property type="match status" value="1"/>
</dbReference>
<dbReference type="AlphaFoldDB" id="A0A1Z2LC79"/>
<name>A0A1Z2LC79_9ACTN</name>
<dbReference type="OrthoDB" id="311904at2"/>
<dbReference type="InterPro" id="IPR052016">
    <property type="entry name" value="Bact_Sigma-Reg"/>
</dbReference>
<feature type="transmembrane region" description="Helical" evidence="2">
    <location>
        <begin position="20"/>
        <end position="37"/>
    </location>
</feature>
<dbReference type="RefSeq" id="WP_087929617.1">
    <property type="nucleotide sequence ID" value="NZ_CP021744.1"/>
</dbReference>
<organism evidence="4 5">
    <name type="scientific">Streptomyces albireticuli</name>
    <dbReference type="NCBI Taxonomy" id="1940"/>
    <lineage>
        <taxon>Bacteria</taxon>
        <taxon>Bacillati</taxon>
        <taxon>Actinomycetota</taxon>
        <taxon>Actinomycetes</taxon>
        <taxon>Kitasatosporales</taxon>
        <taxon>Streptomycetaceae</taxon>
        <taxon>Streptomyces</taxon>
    </lineage>
</organism>
<dbReference type="KEGG" id="salj:SMD11_6316"/>
<feature type="domain" description="PPM-type phosphatase" evidence="3">
    <location>
        <begin position="143"/>
        <end position="366"/>
    </location>
</feature>
<evidence type="ECO:0000313" key="4">
    <source>
        <dbReference type="EMBL" id="ARZ71892.1"/>
    </source>
</evidence>
<dbReference type="EMBL" id="CP021744">
    <property type="protein sequence ID" value="ARZ71892.1"/>
    <property type="molecule type" value="Genomic_DNA"/>
</dbReference>
<feature type="transmembrane region" description="Helical" evidence="2">
    <location>
        <begin position="90"/>
        <end position="110"/>
    </location>
</feature>
<dbReference type="Gene3D" id="3.60.40.10">
    <property type="entry name" value="PPM-type phosphatase domain"/>
    <property type="match status" value="1"/>
</dbReference>
<gene>
    <name evidence="4" type="ORF">SMD11_6316</name>
</gene>
<sequence length="368" mass="38981">MRLQLRPPGLGQPWRHRPALLAVPFGLIVVIMVLDLVTGKDIQLGPLLVVAPALTAMIGGVRLTALAGVLAVGAQILLSALLGGVTTANHQTQTVALFLVSLFVVAFRAVHERHERALLKVRWIADVAQKVLLRPLPDRVGALRIASVYVAAEAEAQIGGDLYAVAPGRYGTRFLIGDVRGKGLPAVGDAALLLGAFRAAAHRNPPLARLVAHLHNAVYWNTVDPTGAPDDGESFVTAAIVEVPADEELVRLISCGHPPPLLLRDGKVTFLTAGDPALPLGVGGELSEEDYASETFSYRGGDVLLLYTDGVVEARDSQGAFYDLAGNVGAWNETEPRRLVQLIHESLLAHAGGSLDDDAAFVAVERHA</sequence>
<evidence type="ECO:0000256" key="1">
    <source>
        <dbReference type="ARBA" id="ARBA00022801"/>
    </source>
</evidence>
<proteinExistence type="predicted"/>
<accession>A0A1Z2LC79</accession>
<keyword evidence="1" id="KW-0378">Hydrolase</keyword>
<keyword evidence="2" id="KW-0472">Membrane</keyword>
<dbReference type="SMART" id="SM00331">
    <property type="entry name" value="PP2C_SIG"/>
    <property type="match status" value="1"/>
</dbReference>
<dbReference type="PANTHER" id="PTHR43156">
    <property type="entry name" value="STAGE II SPORULATION PROTEIN E-RELATED"/>
    <property type="match status" value="1"/>
</dbReference>
<keyword evidence="2" id="KW-1133">Transmembrane helix</keyword>
<dbReference type="Pfam" id="PF07228">
    <property type="entry name" value="SpoIIE"/>
    <property type="match status" value="1"/>
</dbReference>